<dbReference type="AlphaFoldDB" id="F0P2V0"/>
<name>F0P2V0_WEEVC</name>
<reference evidence="2" key="2">
    <citation type="journal article" date="2011" name="Stand. Genomic Sci.">
        <title>Complete genome sequence of Weeksella virosa type strain (9751T).</title>
        <authorList>
            <person name="Lang E."/>
            <person name="Teshima H."/>
            <person name="Lucas S."/>
            <person name="Lapidus A."/>
            <person name="Hammon N."/>
            <person name="Deshpande S."/>
            <person name="Nolan M."/>
            <person name="Cheng J."/>
            <person name="Pitluck S."/>
            <person name="Liolios K."/>
            <person name="Pagani I."/>
            <person name="Mikhailova N."/>
            <person name="Ivanova N."/>
            <person name="Mavromatis K."/>
            <person name="Pati A."/>
            <person name="Tapia R."/>
            <person name="Han C."/>
            <person name="Goodwin L."/>
            <person name="Chen A."/>
            <person name="Palaniappan K."/>
            <person name="Land M."/>
            <person name="Hauser L."/>
            <person name="Chang Y."/>
            <person name="Jeffries C."/>
            <person name="Brambilla E."/>
            <person name="Kopitz M."/>
            <person name="Rohde M."/>
            <person name="Goker M."/>
            <person name="Tindall B."/>
            <person name="Detter J."/>
            <person name="Woyke T."/>
            <person name="Bristow J."/>
            <person name="Eisen J."/>
            <person name="Markowitz V."/>
            <person name="Hugenholtz P."/>
            <person name="Klenk H."/>
            <person name="Kyrpides N."/>
        </authorList>
    </citation>
    <scope>NUCLEOTIDE SEQUENCE [LARGE SCALE GENOMIC DNA]</scope>
    <source>
        <strain evidence="2">ATCC 43766 / DSM 16922 / JCM 21250 / NBRC 16016 / NCTC 11634 / CL345/78</strain>
    </source>
</reference>
<sequence length="279" mass="31204">MPGLQREIWVAGIQENPVPDHSFVIESRDMSEYVNNNTLHLAEAGIEPGVHEDFFAASDDPLPFADVSDIPNEVVLHTYSTEQTRHRDLQEVELAYDRRASVINRHRTALGKNIGRRAAHAWAPQTGGGDNAVKVLGNDSIIDAIIDLEAFYGDRDIVDGLNICFTPQHMAKLKKEDYKLYKQVLNEKQLYGFKVHRYSQNPLYTSVGAKKPFGAVAEEGDVRGTFTWVKDEVFRCFGTTEMYATLRDSGTQSDTLSFAQRALVGKIRANSPKYLGAIV</sequence>
<organism evidence="1 2">
    <name type="scientific">Weeksella virosa (strain ATCC 43766 / DSM 16922 / JCM 21250 / CCUG 30538 / CDC 9751 / IAM 14551 / NBRC 16016 / NCTC 11634 / CL345/78)</name>
    <dbReference type="NCBI Taxonomy" id="865938"/>
    <lineage>
        <taxon>Bacteria</taxon>
        <taxon>Pseudomonadati</taxon>
        <taxon>Bacteroidota</taxon>
        <taxon>Flavobacteriia</taxon>
        <taxon>Flavobacteriales</taxon>
        <taxon>Weeksellaceae</taxon>
        <taxon>Weeksella</taxon>
    </lineage>
</organism>
<dbReference type="STRING" id="865938.Weevi_0114"/>
<gene>
    <name evidence="1" type="ordered locus">Weevi_0114</name>
</gene>
<protein>
    <submittedName>
        <fullName evidence="1">Uncharacterized protein</fullName>
    </submittedName>
</protein>
<dbReference type="Proteomes" id="UP000008641">
    <property type="component" value="Chromosome"/>
</dbReference>
<dbReference type="OrthoDB" id="1228719at2"/>
<dbReference type="HOGENOM" id="CLU_825612_0_0_10"/>
<dbReference type="EMBL" id="CP002455">
    <property type="protein sequence ID" value="ADX66840.1"/>
    <property type="molecule type" value="Genomic_DNA"/>
</dbReference>
<evidence type="ECO:0000313" key="2">
    <source>
        <dbReference type="Proteomes" id="UP000008641"/>
    </source>
</evidence>
<proteinExistence type="predicted"/>
<reference evidence="1 2" key="1">
    <citation type="journal article" date="2011" name="Stand. Genomic Sci.">
        <title>Complete genome sequence of Weeksella virosa type strain (9751).</title>
        <authorList>
            <person name="Lang E."/>
            <person name="Teshima H."/>
            <person name="Lucas S."/>
            <person name="Lapidus A."/>
            <person name="Hammon N."/>
            <person name="Deshpande S."/>
            <person name="Nolan M."/>
            <person name="Cheng J.F."/>
            <person name="Pitluck S."/>
            <person name="Liolios K."/>
            <person name="Pagani I."/>
            <person name="Mikhailova N."/>
            <person name="Ivanova N."/>
            <person name="Mavromatis K."/>
            <person name="Pati A."/>
            <person name="Tapia R."/>
            <person name="Han C."/>
            <person name="Goodwin L."/>
            <person name="Chen A."/>
            <person name="Palaniappan K."/>
            <person name="Land M."/>
            <person name="Hauser L."/>
            <person name="Chang Y.J."/>
            <person name="Jeffries C.D."/>
            <person name="Brambilla E.M."/>
            <person name="Kopitz M."/>
            <person name="Rohde M."/>
            <person name="Goker M."/>
            <person name="Tindall B.J."/>
            <person name="Detter J.C."/>
            <person name="Woyke T."/>
            <person name="Bristow J."/>
            <person name="Eisen J.A."/>
            <person name="Markowitz V."/>
            <person name="Hugenholtz P."/>
            <person name="Klenk H.P."/>
            <person name="Kyrpides N.C."/>
        </authorList>
    </citation>
    <scope>NUCLEOTIDE SEQUENCE [LARGE SCALE GENOMIC DNA]</scope>
    <source>
        <strain evidence="2">ATCC 43766 / DSM 16922 / JCM 21250 / NBRC 16016 / NCTC 11634 / CL345/78</strain>
    </source>
</reference>
<dbReference type="KEGG" id="wvi:Weevi_0114"/>
<dbReference type="RefSeq" id="WP_013597232.1">
    <property type="nucleotide sequence ID" value="NC_015144.1"/>
</dbReference>
<keyword evidence="2" id="KW-1185">Reference proteome</keyword>
<evidence type="ECO:0000313" key="1">
    <source>
        <dbReference type="EMBL" id="ADX66840.1"/>
    </source>
</evidence>
<dbReference type="eggNOG" id="ENOG502ZBCW">
    <property type="taxonomic scope" value="Bacteria"/>
</dbReference>
<accession>F0P2V0</accession>